<evidence type="ECO:0000313" key="2">
    <source>
        <dbReference type="Proteomes" id="UP000789739"/>
    </source>
</evidence>
<proteinExistence type="predicted"/>
<dbReference type="Gene3D" id="3.40.50.300">
    <property type="entry name" value="P-loop containing nucleotide triphosphate hydrolases"/>
    <property type="match status" value="1"/>
</dbReference>
<dbReference type="OrthoDB" id="2432495at2759"/>
<keyword evidence="2" id="KW-1185">Reference proteome</keyword>
<protein>
    <submittedName>
        <fullName evidence="1">9303_t:CDS:1</fullName>
    </submittedName>
</protein>
<sequence>KYGSAQPSRVVFDGGEVEDLKEVVKKRLSPRLNETALDQITLCKHGDEADLEPGTKVDLSFQNTDKNPLQVIVIVPEEEHKEQVTFAAPKKRKWTGEFVALYGPQASGKSTWVLAVQDQLQNEGFVCIYASFEHVEVKGGIDTFWQTLGMALFCNAHGNSISILEIDSAQGFLKAFQRNQWEHNVILLFNEFDEMYTATDVVLSSCLKIIRGIKNDKNSFAVFSVVAIGSFSILFLNSKELTTSPFNVKAPFQNPNFTRKQVQTLYKEFMKEECITIDPEIIEDIYMQTNGYATRFP</sequence>
<evidence type="ECO:0000313" key="1">
    <source>
        <dbReference type="EMBL" id="CAG8648242.1"/>
    </source>
</evidence>
<organism evidence="1 2">
    <name type="scientific">Paraglomus brasilianum</name>
    <dbReference type="NCBI Taxonomy" id="144538"/>
    <lineage>
        <taxon>Eukaryota</taxon>
        <taxon>Fungi</taxon>
        <taxon>Fungi incertae sedis</taxon>
        <taxon>Mucoromycota</taxon>
        <taxon>Glomeromycotina</taxon>
        <taxon>Glomeromycetes</taxon>
        <taxon>Paraglomerales</taxon>
        <taxon>Paraglomeraceae</taxon>
        <taxon>Paraglomus</taxon>
    </lineage>
</organism>
<dbReference type="InterPro" id="IPR027417">
    <property type="entry name" value="P-loop_NTPase"/>
</dbReference>
<comment type="caution">
    <text evidence="1">The sequence shown here is derived from an EMBL/GenBank/DDBJ whole genome shotgun (WGS) entry which is preliminary data.</text>
</comment>
<reference evidence="1" key="1">
    <citation type="submission" date="2021-06" db="EMBL/GenBank/DDBJ databases">
        <authorList>
            <person name="Kallberg Y."/>
            <person name="Tangrot J."/>
            <person name="Rosling A."/>
        </authorList>
    </citation>
    <scope>NUCLEOTIDE SEQUENCE</scope>
    <source>
        <strain evidence="1">BR232B</strain>
    </source>
</reference>
<dbReference type="Proteomes" id="UP000789739">
    <property type="component" value="Unassembled WGS sequence"/>
</dbReference>
<gene>
    <name evidence="1" type="ORF">PBRASI_LOCUS10139</name>
</gene>
<feature type="non-terminal residue" evidence="1">
    <location>
        <position position="297"/>
    </location>
</feature>
<dbReference type="SUPFAM" id="SSF52540">
    <property type="entry name" value="P-loop containing nucleoside triphosphate hydrolases"/>
    <property type="match status" value="1"/>
</dbReference>
<dbReference type="EMBL" id="CAJVPI010002711">
    <property type="protein sequence ID" value="CAG8648242.1"/>
    <property type="molecule type" value="Genomic_DNA"/>
</dbReference>
<name>A0A9N9DUW7_9GLOM</name>
<accession>A0A9N9DUW7</accession>
<dbReference type="AlphaFoldDB" id="A0A9N9DUW7"/>